<dbReference type="EC" id="2.4.1.221" evidence="4"/>
<evidence type="ECO:0000256" key="1">
    <source>
        <dbReference type="ARBA" id="ARBA00004240"/>
    </source>
</evidence>
<dbReference type="EMBL" id="CACRXK020033883">
    <property type="protein sequence ID" value="CAB4044057.1"/>
    <property type="molecule type" value="Genomic_DNA"/>
</dbReference>
<dbReference type="Gene3D" id="3.40.50.11340">
    <property type="match status" value="1"/>
</dbReference>
<evidence type="ECO:0000256" key="10">
    <source>
        <dbReference type="ARBA" id="ARBA00023157"/>
    </source>
</evidence>
<comment type="pathway">
    <text evidence="2">Protein modification; protein glycosylation.</text>
</comment>
<keyword evidence="9" id="KW-0914">Notch signaling pathway</keyword>
<dbReference type="GO" id="GO:0046922">
    <property type="term" value="F:peptide-O-fucosyltransferase activity"/>
    <property type="evidence" value="ECO:0007669"/>
    <property type="project" value="UniProtKB-EC"/>
</dbReference>
<keyword evidence="6" id="KW-0328">Glycosyltransferase</keyword>
<dbReference type="Proteomes" id="UP001152795">
    <property type="component" value="Unassembled WGS sequence"/>
</dbReference>
<feature type="non-terminal residue" evidence="17">
    <location>
        <position position="188"/>
    </location>
</feature>
<evidence type="ECO:0000256" key="3">
    <source>
        <dbReference type="ARBA" id="ARBA00010626"/>
    </source>
</evidence>
<gene>
    <name evidence="17" type="ORF">PACLA_8A089549</name>
</gene>
<dbReference type="PANTHER" id="PTHR21420">
    <property type="entry name" value="GDP-FUCOSE PROTEIN O-FUCOSYLTRANSFERASE 1"/>
    <property type="match status" value="1"/>
</dbReference>
<comment type="caution">
    <text evidence="17">The sequence shown here is derived from an EMBL/GenBank/DDBJ whole genome shotgun (WGS) entry which is preliminary data.</text>
</comment>
<dbReference type="GO" id="GO:0005783">
    <property type="term" value="C:endoplasmic reticulum"/>
    <property type="evidence" value="ECO:0007669"/>
    <property type="project" value="UniProtKB-SubCell"/>
</dbReference>
<evidence type="ECO:0000256" key="2">
    <source>
        <dbReference type="ARBA" id="ARBA00004922"/>
    </source>
</evidence>
<dbReference type="GO" id="GO:0007219">
    <property type="term" value="P:Notch signaling pathway"/>
    <property type="evidence" value="ECO:0007669"/>
    <property type="project" value="UniProtKB-KW"/>
</dbReference>
<proteinExistence type="inferred from homology"/>
<accession>A0A7D9KE58</accession>
<evidence type="ECO:0000256" key="4">
    <source>
        <dbReference type="ARBA" id="ARBA00012196"/>
    </source>
</evidence>
<keyword evidence="8" id="KW-0256">Endoplasmic reticulum</keyword>
<protein>
    <recommendedName>
        <fullName evidence="5">GDP-fucose protein O-fucosyltransferase 1</fullName>
        <ecNumber evidence="4">2.4.1.221</ecNumber>
    </recommendedName>
    <alternativeName>
        <fullName evidence="14">Peptide-O-fucosyltransferase 1</fullName>
    </alternativeName>
</protein>
<keyword evidence="13" id="KW-0119">Carbohydrate metabolism</keyword>
<evidence type="ECO:0000256" key="6">
    <source>
        <dbReference type="ARBA" id="ARBA00022676"/>
    </source>
</evidence>
<evidence type="ECO:0000256" key="9">
    <source>
        <dbReference type="ARBA" id="ARBA00022976"/>
    </source>
</evidence>
<keyword evidence="11" id="KW-0325">Glycoprotein</keyword>
<dbReference type="AlphaFoldDB" id="A0A7D9KE58"/>
<sequence>MKEGNPFGPFWDHFGVDFDSYIEHKGLLYGTDFEPVKNDWNTRFPSAKYPVIALMGAPGDFPVLERNRRLQKYLQWSDEINKISDEFIKNVLPEGPFVGIHLRTGSDWKNACNHIGEDSQRLFSSPQCTGYDNEYKLTTDMCWPLKKAIAKKTRNMVKQYKANSVFIATDNDPYTPVIEKELKTLKRT</sequence>
<evidence type="ECO:0000256" key="12">
    <source>
        <dbReference type="ARBA" id="ARBA00023253"/>
    </source>
</evidence>
<dbReference type="InterPro" id="IPR019378">
    <property type="entry name" value="GDP-Fuc_O-FucTrfase"/>
</dbReference>
<dbReference type="Pfam" id="PF10250">
    <property type="entry name" value="O-FucT"/>
    <property type="match status" value="1"/>
</dbReference>
<evidence type="ECO:0000256" key="7">
    <source>
        <dbReference type="ARBA" id="ARBA00022679"/>
    </source>
</evidence>
<dbReference type="InterPro" id="IPR039922">
    <property type="entry name" value="POFUT1"/>
</dbReference>
<keyword evidence="10" id="KW-1015">Disulfide bond</keyword>
<evidence type="ECO:0000256" key="16">
    <source>
        <dbReference type="ARBA" id="ARBA00048647"/>
    </source>
</evidence>
<comment type="catalytic activity">
    <reaction evidence="16">
        <text>L-seryl-[protein] + GDP-beta-L-fucose = 3-O-(alpha-L-fucosyl)-L-seryl-[protein] + GDP + H(+)</text>
        <dbReference type="Rhea" id="RHEA:63644"/>
        <dbReference type="Rhea" id="RHEA-COMP:9863"/>
        <dbReference type="Rhea" id="RHEA-COMP:17914"/>
        <dbReference type="ChEBI" id="CHEBI:15378"/>
        <dbReference type="ChEBI" id="CHEBI:29999"/>
        <dbReference type="ChEBI" id="CHEBI:57273"/>
        <dbReference type="ChEBI" id="CHEBI:58189"/>
        <dbReference type="ChEBI" id="CHEBI:189632"/>
        <dbReference type="EC" id="2.4.1.221"/>
    </reaction>
    <physiologicalReaction direction="left-to-right" evidence="16">
        <dbReference type="Rhea" id="RHEA:63645"/>
    </physiologicalReaction>
</comment>
<dbReference type="UniPathway" id="UPA00378"/>
<evidence type="ECO:0000256" key="8">
    <source>
        <dbReference type="ARBA" id="ARBA00022824"/>
    </source>
</evidence>
<reference evidence="17" key="1">
    <citation type="submission" date="2020-04" db="EMBL/GenBank/DDBJ databases">
        <authorList>
            <person name="Alioto T."/>
            <person name="Alioto T."/>
            <person name="Gomez Garrido J."/>
        </authorList>
    </citation>
    <scope>NUCLEOTIDE SEQUENCE</scope>
    <source>
        <strain evidence="17">A484AB</strain>
    </source>
</reference>
<comment type="subcellular location">
    <subcellularLocation>
        <location evidence="1">Endoplasmic reticulum</location>
    </subcellularLocation>
</comment>
<dbReference type="GO" id="GO:0006004">
    <property type="term" value="P:fucose metabolic process"/>
    <property type="evidence" value="ECO:0007669"/>
    <property type="project" value="UniProtKB-KW"/>
</dbReference>
<name>A0A7D9KE58_PARCT</name>
<evidence type="ECO:0000256" key="15">
    <source>
        <dbReference type="ARBA" id="ARBA00047273"/>
    </source>
</evidence>
<dbReference type="PANTHER" id="PTHR21420:SF10">
    <property type="entry name" value="GDP-FUCOSE PROTEIN O-FUCOSYLTRANSFERASE 1"/>
    <property type="match status" value="1"/>
</dbReference>
<evidence type="ECO:0000313" key="17">
    <source>
        <dbReference type="EMBL" id="CAB4044057.1"/>
    </source>
</evidence>
<dbReference type="Gene3D" id="3.40.50.11350">
    <property type="match status" value="1"/>
</dbReference>
<keyword evidence="7" id="KW-0808">Transferase</keyword>
<evidence type="ECO:0000256" key="11">
    <source>
        <dbReference type="ARBA" id="ARBA00023180"/>
    </source>
</evidence>
<evidence type="ECO:0000256" key="14">
    <source>
        <dbReference type="ARBA" id="ARBA00033080"/>
    </source>
</evidence>
<comment type="catalytic activity">
    <reaction evidence="15">
        <text>L-threonyl-[protein] + GDP-beta-L-fucose = 3-O-(alpha-L-fucosyl)-L-threonyl-[protein] + GDP + H(+)</text>
        <dbReference type="Rhea" id="RHEA:70491"/>
        <dbReference type="Rhea" id="RHEA-COMP:11060"/>
        <dbReference type="Rhea" id="RHEA-COMP:17915"/>
        <dbReference type="ChEBI" id="CHEBI:15378"/>
        <dbReference type="ChEBI" id="CHEBI:30013"/>
        <dbReference type="ChEBI" id="CHEBI:57273"/>
        <dbReference type="ChEBI" id="CHEBI:58189"/>
        <dbReference type="ChEBI" id="CHEBI:189631"/>
        <dbReference type="EC" id="2.4.1.221"/>
    </reaction>
    <physiologicalReaction direction="left-to-right" evidence="15">
        <dbReference type="Rhea" id="RHEA:70492"/>
    </physiologicalReaction>
</comment>
<dbReference type="OrthoDB" id="10050276at2759"/>
<evidence type="ECO:0000256" key="13">
    <source>
        <dbReference type="ARBA" id="ARBA00023277"/>
    </source>
</evidence>
<comment type="similarity">
    <text evidence="3">Belongs to the glycosyltransferase 65 family.</text>
</comment>
<keyword evidence="18" id="KW-1185">Reference proteome</keyword>
<organism evidence="17 18">
    <name type="scientific">Paramuricea clavata</name>
    <name type="common">Red gorgonian</name>
    <name type="synonym">Violescent sea-whip</name>
    <dbReference type="NCBI Taxonomy" id="317549"/>
    <lineage>
        <taxon>Eukaryota</taxon>
        <taxon>Metazoa</taxon>
        <taxon>Cnidaria</taxon>
        <taxon>Anthozoa</taxon>
        <taxon>Octocorallia</taxon>
        <taxon>Malacalcyonacea</taxon>
        <taxon>Plexauridae</taxon>
        <taxon>Paramuricea</taxon>
    </lineage>
</organism>
<evidence type="ECO:0000313" key="18">
    <source>
        <dbReference type="Proteomes" id="UP001152795"/>
    </source>
</evidence>
<evidence type="ECO:0000256" key="5">
    <source>
        <dbReference type="ARBA" id="ARBA00021745"/>
    </source>
</evidence>
<keyword evidence="12" id="KW-0294">Fucose metabolism</keyword>